<dbReference type="GO" id="GO:0016301">
    <property type="term" value="F:kinase activity"/>
    <property type="evidence" value="ECO:0007669"/>
    <property type="project" value="UniProtKB-KW"/>
</dbReference>
<keyword evidence="8" id="KW-0802">TPR repeat</keyword>
<keyword evidence="4" id="KW-0808">Transferase</keyword>
<dbReference type="RefSeq" id="WP_194119623.1">
    <property type="nucleotide sequence ID" value="NZ_JACYGY010000001.1"/>
</dbReference>
<keyword evidence="5" id="KW-0547">Nucleotide-binding</keyword>
<evidence type="ECO:0000256" key="2">
    <source>
        <dbReference type="ARBA" id="ARBA00012438"/>
    </source>
</evidence>
<reference evidence="13" key="1">
    <citation type="submission" date="2023-07" db="EMBL/GenBank/DDBJ databases">
        <title>Dyadobacter sp. nov 'subterranea' isolated from contaminted grondwater.</title>
        <authorList>
            <person name="Szabo I."/>
            <person name="Al-Omari J."/>
            <person name="Szerdahelyi S.G."/>
            <person name="Rado J."/>
        </authorList>
    </citation>
    <scope>NUCLEOTIDE SEQUENCE [LARGE SCALE GENOMIC DNA]</scope>
    <source>
        <strain evidence="13">UP-52</strain>
    </source>
</reference>
<dbReference type="InterPro" id="IPR036890">
    <property type="entry name" value="HATPase_C_sf"/>
</dbReference>
<dbReference type="SUPFAM" id="SSF48452">
    <property type="entry name" value="TPR-like"/>
    <property type="match status" value="2"/>
</dbReference>
<feature type="chain" id="PRO_5046776430" description="histidine kinase" evidence="10">
    <location>
        <begin position="21"/>
        <end position="874"/>
    </location>
</feature>
<name>A0ABR9W7A5_9BACT</name>
<dbReference type="InterPro" id="IPR011495">
    <property type="entry name" value="Sig_transdc_His_kin_sub2_dim/P"/>
</dbReference>
<keyword evidence="6 12" id="KW-0418">Kinase</keyword>
<protein>
    <recommendedName>
        <fullName evidence="2">histidine kinase</fullName>
        <ecNumber evidence="2">2.7.13.3</ecNumber>
    </recommendedName>
</protein>
<organism evidence="12 13">
    <name type="scientific">Dyadobacter subterraneus</name>
    <dbReference type="NCBI Taxonomy" id="2773304"/>
    <lineage>
        <taxon>Bacteria</taxon>
        <taxon>Pseudomonadati</taxon>
        <taxon>Bacteroidota</taxon>
        <taxon>Cytophagia</taxon>
        <taxon>Cytophagales</taxon>
        <taxon>Spirosomataceae</taxon>
        <taxon>Dyadobacter</taxon>
    </lineage>
</organism>
<evidence type="ECO:0000256" key="3">
    <source>
        <dbReference type="ARBA" id="ARBA00022553"/>
    </source>
</evidence>
<dbReference type="EC" id="2.7.13.3" evidence="2"/>
<keyword evidence="7" id="KW-0067">ATP-binding</keyword>
<dbReference type="EMBL" id="JACYGY010000001">
    <property type="protein sequence ID" value="MBE9461353.1"/>
    <property type="molecule type" value="Genomic_DNA"/>
</dbReference>
<evidence type="ECO:0000256" key="5">
    <source>
        <dbReference type="ARBA" id="ARBA00022741"/>
    </source>
</evidence>
<feature type="domain" description="Histidine kinase/HSP90-like ATPase" evidence="11">
    <location>
        <begin position="772"/>
        <end position="870"/>
    </location>
</feature>
<dbReference type="InterPro" id="IPR003594">
    <property type="entry name" value="HATPase_dom"/>
</dbReference>
<accession>A0ABR9W7A5</accession>
<keyword evidence="9" id="KW-0472">Membrane</keyword>
<feature type="repeat" description="TPR" evidence="8">
    <location>
        <begin position="354"/>
        <end position="387"/>
    </location>
</feature>
<dbReference type="InterPro" id="IPR019734">
    <property type="entry name" value="TPR_rpt"/>
</dbReference>
<feature type="transmembrane region" description="Helical" evidence="9">
    <location>
        <begin position="597"/>
        <end position="616"/>
    </location>
</feature>
<keyword evidence="13" id="KW-1185">Reference proteome</keyword>
<evidence type="ECO:0000256" key="6">
    <source>
        <dbReference type="ARBA" id="ARBA00022777"/>
    </source>
</evidence>
<evidence type="ECO:0000256" key="9">
    <source>
        <dbReference type="SAM" id="Phobius"/>
    </source>
</evidence>
<evidence type="ECO:0000256" key="10">
    <source>
        <dbReference type="SAM" id="SignalP"/>
    </source>
</evidence>
<gene>
    <name evidence="12" type="ORF">IEE83_05615</name>
</gene>
<dbReference type="Proteomes" id="UP000634134">
    <property type="component" value="Unassembled WGS sequence"/>
</dbReference>
<dbReference type="PANTHER" id="PTHR41523:SF8">
    <property type="entry name" value="ETHYLENE RESPONSE SENSOR PROTEIN"/>
    <property type="match status" value="1"/>
</dbReference>
<dbReference type="Gene3D" id="1.25.40.10">
    <property type="entry name" value="Tetratricopeptide repeat domain"/>
    <property type="match status" value="3"/>
</dbReference>
<evidence type="ECO:0000256" key="1">
    <source>
        <dbReference type="ARBA" id="ARBA00000085"/>
    </source>
</evidence>
<evidence type="ECO:0000256" key="4">
    <source>
        <dbReference type="ARBA" id="ARBA00022679"/>
    </source>
</evidence>
<evidence type="ECO:0000313" key="12">
    <source>
        <dbReference type="EMBL" id="MBE9461353.1"/>
    </source>
</evidence>
<keyword evidence="3" id="KW-0597">Phosphoprotein</keyword>
<proteinExistence type="predicted"/>
<dbReference type="InterPro" id="IPR011990">
    <property type="entry name" value="TPR-like_helical_dom_sf"/>
</dbReference>
<evidence type="ECO:0000256" key="7">
    <source>
        <dbReference type="ARBA" id="ARBA00022840"/>
    </source>
</evidence>
<dbReference type="Gene3D" id="3.30.450.20">
    <property type="entry name" value="PAS domain"/>
    <property type="match status" value="1"/>
</dbReference>
<dbReference type="Pfam" id="PF07568">
    <property type="entry name" value="HisKA_2"/>
    <property type="match status" value="1"/>
</dbReference>
<dbReference type="PROSITE" id="PS50005">
    <property type="entry name" value="TPR"/>
    <property type="match status" value="1"/>
</dbReference>
<dbReference type="Gene3D" id="3.30.565.10">
    <property type="entry name" value="Histidine kinase-like ATPase, C-terminal domain"/>
    <property type="match status" value="1"/>
</dbReference>
<dbReference type="Pfam" id="PF13181">
    <property type="entry name" value="TPR_8"/>
    <property type="match status" value="1"/>
</dbReference>
<keyword evidence="9" id="KW-0812">Transmembrane</keyword>
<dbReference type="Pfam" id="PF02518">
    <property type="entry name" value="HATPase_c"/>
    <property type="match status" value="1"/>
</dbReference>
<evidence type="ECO:0000256" key="8">
    <source>
        <dbReference type="PROSITE-ProRule" id="PRU00339"/>
    </source>
</evidence>
<evidence type="ECO:0000259" key="11">
    <source>
        <dbReference type="SMART" id="SM00387"/>
    </source>
</evidence>
<dbReference type="SMART" id="SM00028">
    <property type="entry name" value="TPR"/>
    <property type="match status" value="3"/>
</dbReference>
<feature type="signal peptide" evidence="10">
    <location>
        <begin position="1"/>
        <end position="20"/>
    </location>
</feature>
<sequence length="874" mass="100410">MRHPELICFLMWFCWLSLSAGPAQSQKISTMEVVRLTKSIQNGKADINRVQELLKLSDYYVSRTLDPKTDLDSAVVLARQAQQLSEQLAYKKGKDQAMFLLGKAYTKQRKIGLALPLLKSLSDTSRIKLLLELGKNKLRPTYTEKANRDSAIILFRQAETISEETASRKWFEESQCLMGVAYLLSKDWRQGKIYFMKVIEARKQRGDKTGEIRALLRMATTTFCDDCRENMMALERALAVSRQIGDKSLEMIILMEMGYEHFQLSGGDTKEAEQKALQVLAIQKKVGAKPLTRAYHELAEESVYKMPGEYGYLSNALYFMSDLSQAKGDLNQKLFYILKVVKSVENSGQPDELDYAYYRLGNAYYELGQFNKSIAYHQKSLLLSQQRGKLFNQVGLASRMVTTWLRQGKALEALWFIEDITRKNIPCTYEDNLLMAQCYGACYSALKQNNLAEKYYLESVTWSKQITLRFQYTAWRKISQFYVASGQYDKADPYLKRLLAAPQKRIIPSHQIEVHLMRFKVDSAQAHYVSAIKHYQKYKALNDSIFNEKRSKQITQLSIQYETEKKDQDLKLKQQDIQLLTKQSQLQQTMLQQAATMRNGIIAAAILLALLLGLGFNRYQLKQRSNQLLQAKQIEINRKNYSLELVVEEKDHLLIDKEQLLIEKDHLLEDREWMLKEMHHRVKNNLQIITSLLQLQGSFLKDKEALAAIKESQNRVHAMALIHQKLYQTDRLSSIPMVSYIHEIVDYLINSFNRIDTINKNITISPIDMDVTFAVPLGLILNEAVTNSLKYAFPDSQIGTLNIELAEEENKTYRFVVGDNGVGFPVDLKPGQNRTLGMSLIRGLSEQIDATLSISQYQGVQISLTFVDEKAPRV</sequence>
<evidence type="ECO:0000313" key="13">
    <source>
        <dbReference type="Proteomes" id="UP000634134"/>
    </source>
</evidence>
<dbReference type="SMART" id="SM00387">
    <property type="entry name" value="HATPase_c"/>
    <property type="match status" value="1"/>
</dbReference>
<comment type="caution">
    <text evidence="12">The sequence shown here is derived from an EMBL/GenBank/DDBJ whole genome shotgun (WGS) entry which is preliminary data.</text>
</comment>
<keyword evidence="9" id="KW-1133">Transmembrane helix</keyword>
<comment type="catalytic activity">
    <reaction evidence="1">
        <text>ATP + protein L-histidine = ADP + protein N-phospho-L-histidine.</text>
        <dbReference type="EC" id="2.7.13.3"/>
    </reaction>
</comment>
<dbReference type="PANTHER" id="PTHR41523">
    <property type="entry name" value="TWO-COMPONENT SYSTEM SENSOR PROTEIN"/>
    <property type="match status" value="1"/>
</dbReference>
<dbReference type="SUPFAM" id="SSF55874">
    <property type="entry name" value="ATPase domain of HSP90 chaperone/DNA topoisomerase II/histidine kinase"/>
    <property type="match status" value="1"/>
</dbReference>
<keyword evidence="10" id="KW-0732">Signal</keyword>